<evidence type="ECO:0000313" key="3">
    <source>
        <dbReference type="EMBL" id="TQM39594.1"/>
    </source>
</evidence>
<dbReference type="Gene3D" id="3.20.20.70">
    <property type="entry name" value="Aldolase class I"/>
    <property type="match status" value="1"/>
</dbReference>
<dbReference type="Proteomes" id="UP000220828">
    <property type="component" value="Unassembled WGS sequence"/>
</dbReference>
<organism evidence="2 4">
    <name type="scientific">Flavobacterium branchiophilum</name>
    <dbReference type="NCBI Taxonomy" id="55197"/>
    <lineage>
        <taxon>Bacteria</taxon>
        <taxon>Pseudomonadati</taxon>
        <taxon>Bacteroidota</taxon>
        <taxon>Flavobacteriia</taxon>
        <taxon>Flavobacteriales</taxon>
        <taxon>Flavobacteriaceae</taxon>
        <taxon>Flavobacterium</taxon>
    </lineage>
</organism>
<dbReference type="EMBL" id="VFPJ01000001">
    <property type="protein sequence ID" value="TQM39594.1"/>
    <property type="molecule type" value="Genomic_DNA"/>
</dbReference>
<evidence type="ECO:0000313" key="2">
    <source>
        <dbReference type="EMBL" id="PDS22992.1"/>
    </source>
</evidence>
<dbReference type="EMBL" id="PCMW01000072">
    <property type="protein sequence ID" value="PDS22992.1"/>
    <property type="molecule type" value="Genomic_DNA"/>
</dbReference>
<evidence type="ECO:0000256" key="1">
    <source>
        <dbReference type="ARBA" id="ARBA00023122"/>
    </source>
</evidence>
<dbReference type="AlphaFoldDB" id="A0A2H3KBD1"/>
<evidence type="ECO:0000313" key="4">
    <source>
        <dbReference type="Proteomes" id="UP000220828"/>
    </source>
</evidence>
<dbReference type="InterPro" id="IPR013785">
    <property type="entry name" value="Aldolase_TIM"/>
</dbReference>
<dbReference type="SUPFAM" id="SSF54631">
    <property type="entry name" value="CBS-domain pair"/>
    <property type="match status" value="1"/>
</dbReference>
<comment type="caution">
    <text evidence="2">The sequence shown here is derived from an EMBL/GenBank/DDBJ whole genome shotgun (WGS) entry which is preliminary data.</text>
</comment>
<reference evidence="3 5" key="2">
    <citation type="submission" date="2019-06" db="EMBL/GenBank/DDBJ databases">
        <title>Genomic Encyclopedia of Archaeal and Bacterial Type Strains, Phase II (KMG-II): from individual species to whole genera.</title>
        <authorList>
            <person name="Goeker M."/>
        </authorList>
    </citation>
    <scope>NUCLEOTIDE SEQUENCE [LARGE SCALE GENOMIC DNA]</scope>
    <source>
        <strain evidence="3 5">DSM 24789</strain>
    </source>
</reference>
<dbReference type="Proteomes" id="UP000320773">
    <property type="component" value="Unassembled WGS sequence"/>
</dbReference>
<name>A0A2H3KBD1_9FLAO</name>
<gene>
    <name evidence="2" type="ORF">B0A77_11975</name>
    <name evidence="3" type="ORF">BC670_0409</name>
</gene>
<evidence type="ECO:0000313" key="5">
    <source>
        <dbReference type="Proteomes" id="UP000320773"/>
    </source>
</evidence>
<dbReference type="RefSeq" id="WP_014083567.1">
    <property type="nucleotide sequence ID" value="NZ_CBCSFI010000003.1"/>
</dbReference>
<keyword evidence="1" id="KW-0129">CBS domain</keyword>
<dbReference type="OMA" id="TFRRYNY"/>
<dbReference type="InterPro" id="IPR046342">
    <property type="entry name" value="CBS_dom_sf"/>
</dbReference>
<accession>A0A2H3KBD1</accession>
<sequence>MTTLQALIQNDLKPLKVQDTLATVQDFFQEVSFSHFPVLDERVFIGSIAADDVDNFDYNKSLSDYKYALEGFFARSNMVWLDLLEVFAKNNTNLVPVLNESNEYLGYFNALDVVEMMNETPFLKAKGNVIVVAKPQSEINMSQIVQIVESSGTAVFGAFISDADAQNTHVTIKMGDANLNEIIQTFRRFDYQLISSHQDDQYVDELKNNAAYLDKYLSF</sequence>
<dbReference type="OrthoDB" id="1523762at2"/>
<proteinExistence type="predicted"/>
<reference evidence="2 4" key="1">
    <citation type="submission" date="2017-09" db="EMBL/GenBank/DDBJ databases">
        <title>Whole genomes of Flavobacteriaceae.</title>
        <authorList>
            <person name="Stine C."/>
            <person name="Li C."/>
            <person name="Tadesse D."/>
        </authorList>
    </citation>
    <scope>NUCLEOTIDE SEQUENCE [LARGE SCALE GENOMIC DNA]</scope>
    <source>
        <strain evidence="2 4">ATCC 35036</strain>
    </source>
</reference>
<protein>
    <submittedName>
        <fullName evidence="2">Acetoin utilization protein acuB</fullName>
    </submittedName>
</protein>